<comment type="caution">
    <text evidence="4">The sequence shown here is derived from an EMBL/GenBank/DDBJ whole genome shotgun (WGS) entry which is preliminary data.</text>
</comment>
<dbReference type="AlphaFoldDB" id="A0A397B5V2"/>
<organism evidence="4 5">
    <name type="scientific">Aphanomyces astaci</name>
    <name type="common">Crayfish plague agent</name>
    <dbReference type="NCBI Taxonomy" id="112090"/>
    <lineage>
        <taxon>Eukaryota</taxon>
        <taxon>Sar</taxon>
        <taxon>Stramenopiles</taxon>
        <taxon>Oomycota</taxon>
        <taxon>Saprolegniomycetes</taxon>
        <taxon>Saprolegniales</taxon>
        <taxon>Verrucalvaceae</taxon>
        <taxon>Aphanomyces</taxon>
    </lineage>
</organism>
<dbReference type="GO" id="GO:0032153">
    <property type="term" value="C:cell division site"/>
    <property type="evidence" value="ECO:0007669"/>
    <property type="project" value="TreeGrafter"/>
</dbReference>
<dbReference type="SUPFAM" id="SSF52490">
    <property type="entry name" value="Tubulin nucleotide-binding domain-like"/>
    <property type="match status" value="1"/>
</dbReference>
<evidence type="ECO:0000256" key="2">
    <source>
        <dbReference type="ARBA" id="ARBA00023134"/>
    </source>
</evidence>
<evidence type="ECO:0000259" key="3">
    <source>
        <dbReference type="SMART" id="SM00864"/>
    </source>
</evidence>
<dbReference type="EMBL" id="QUSZ01004152">
    <property type="protein sequence ID" value="RHY15624.1"/>
    <property type="molecule type" value="Genomic_DNA"/>
</dbReference>
<keyword evidence="1" id="KW-0547">Nucleotide-binding</keyword>
<dbReference type="GO" id="GO:0005525">
    <property type="term" value="F:GTP binding"/>
    <property type="evidence" value="ECO:0007669"/>
    <property type="project" value="UniProtKB-KW"/>
</dbReference>
<dbReference type="SMART" id="SM00864">
    <property type="entry name" value="Tubulin"/>
    <property type="match status" value="1"/>
</dbReference>
<dbReference type="PANTHER" id="PTHR30314:SF3">
    <property type="entry name" value="MITOCHONDRIAL DIVISION PROTEIN FSZA"/>
    <property type="match status" value="1"/>
</dbReference>
<proteinExistence type="predicted"/>
<feature type="domain" description="Tubulin/FtsZ GTPase" evidence="3">
    <location>
        <begin position="6"/>
        <end position="123"/>
    </location>
</feature>
<keyword evidence="2" id="KW-0342">GTP-binding</keyword>
<evidence type="ECO:0000256" key="1">
    <source>
        <dbReference type="ARBA" id="ARBA00022741"/>
    </source>
</evidence>
<gene>
    <name evidence="4" type="ORF">DYB36_008840</name>
</gene>
<evidence type="ECO:0000313" key="5">
    <source>
        <dbReference type="Proteomes" id="UP000265427"/>
    </source>
</evidence>
<dbReference type="InterPro" id="IPR036525">
    <property type="entry name" value="Tubulin/FtsZ_GTPase_sf"/>
</dbReference>
<dbReference type="VEuPathDB" id="FungiDB:H257_08244"/>
<reference evidence="4 5" key="1">
    <citation type="submission" date="2018-08" db="EMBL/GenBank/DDBJ databases">
        <title>Aphanomyces genome sequencing and annotation.</title>
        <authorList>
            <person name="Minardi D."/>
            <person name="Oidtmann B."/>
            <person name="Van Der Giezen M."/>
            <person name="Studholme D.J."/>
        </authorList>
    </citation>
    <scope>NUCLEOTIDE SEQUENCE [LARGE SCALE GENOMIC DNA]</scope>
    <source>
        <strain evidence="4 5">Kv</strain>
    </source>
</reference>
<protein>
    <recommendedName>
        <fullName evidence="3">Tubulin/FtsZ GTPase domain-containing protein</fullName>
    </recommendedName>
</protein>
<sequence>MNRPLVNNMIARGLHGVDFLVCNTDAQHLKTTLTDNRIQMGSELTGGLGCGANPDAGRLAAEASLDEIMERIGNANMVRLVPSWAAPVIAQAALDSGILTVGVVTKVDWSSFSSKLLTVLYDL</sequence>
<accession>A0A397B5V2</accession>
<dbReference type="GO" id="GO:0005737">
    <property type="term" value="C:cytoplasm"/>
    <property type="evidence" value="ECO:0007669"/>
    <property type="project" value="TreeGrafter"/>
</dbReference>
<dbReference type="GO" id="GO:0003924">
    <property type="term" value="F:GTPase activity"/>
    <property type="evidence" value="ECO:0007669"/>
    <property type="project" value="InterPro"/>
</dbReference>
<evidence type="ECO:0000313" key="4">
    <source>
        <dbReference type="EMBL" id="RHY15624.1"/>
    </source>
</evidence>
<dbReference type="PANTHER" id="PTHR30314">
    <property type="entry name" value="CELL DIVISION PROTEIN FTSZ-RELATED"/>
    <property type="match status" value="1"/>
</dbReference>
<dbReference type="InterPro" id="IPR045061">
    <property type="entry name" value="FtsZ/CetZ"/>
</dbReference>
<name>A0A397B5V2_APHAT</name>
<dbReference type="Pfam" id="PF00091">
    <property type="entry name" value="Tubulin"/>
    <property type="match status" value="1"/>
</dbReference>
<dbReference type="Gene3D" id="3.40.50.1440">
    <property type="entry name" value="Tubulin/FtsZ, GTPase domain"/>
    <property type="match status" value="1"/>
</dbReference>
<dbReference type="GO" id="GO:0051301">
    <property type="term" value="P:cell division"/>
    <property type="evidence" value="ECO:0007669"/>
    <property type="project" value="TreeGrafter"/>
</dbReference>
<dbReference type="Proteomes" id="UP000265427">
    <property type="component" value="Unassembled WGS sequence"/>
</dbReference>
<dbReference type="InterPro" id="IPR003008">
    <property type="entry name" value="Tubulin_FtsZ_GTPase"/>
</dbReference>